<dbReference type="AlphaFoldDB" id="A0A4Y3VM34"/>
<keyword evidence="2" id="KW-1185">Reference proteome</keyword>
<organism evidence="1 2">
    <name type="scientific">Streptomyces spinoverrucosus</name>
    <dbReference type="NCBI Taxonomy" id="284043"/>
    <lineage>
        <taxon>Bacteria</taxon>
        <taxon>Bacillati</taxon>
        <taxon>Actinomycetota</taxon>
        <taxon>Actinomycetes</taxon>
        <taxon>Kitasatosporales</taxon>
        <taxon>Streptomycetaceae</taxon>
        <taxon>Streptomyces</taxon>
    </lineage>
</organism>
<dbReference type="OrthoDB" id="4171745at2"/>
<dbReference type="EMBL" id="BJND01000037">
    <property type="protein sequence ID" value="GEC07205.1"/>
    <property type="molecule type" value="Genomic_DNA"/>
</dbReference>
<dbReference type="Proteomes" id="UP000317881">
    <property type="component" value="Unassembled WGS sequence"/>
</dbReference>
<gene>
    <name evidence="1" type="ORF">SSP24_48600</name>
</gene>
<reference evidence="1 2" key="1">
    <citation type="submission" date="2019-06" db="EMBL/GenBank/DDBJ databases">
        <title>Whole genome shotgun sequence of Streptomyces spinoverrucosus NBRC 14228.</title>
        <authorList>
            <person name="Hosoyama A."/>
            <person name="Uohara A."/>
            <person name="Ohji S."/>
            <person name="Ichikawa N."/>
        </authorList>
    </citation>
    <scope>NUCLEOTIDE SEQUENCE [LARGE SCALE GENOMIC DNA]</scope>
    <source>
        <strain evidence="1 2">NBRC 14228</strain>
    </source>
</reference>
<dbReference type="RefSeq" id="WP_141311794.1">
    <property type="nucleotide sequence ID" value="NZ_BJND01000037.1"/>
</dbReference>
<protein>
    <submittedName>
        <fullName evidence="1">Uncharacterized protein</fullName>
    </submittedName>
</protein>
<accession>A0A4Y3VM34</accession>
<evidence type="ECO:0000313" key="1">
    <source>
        <dbReference type="EMBL" id="GEC07205.1"/>
    </source>
</evidence>
<evidence type="ECO:0000313" key="2">
    <source>
        <dbReference type="Proteomes" id="UP000317881"/>
    </source>
</evidence>
<sequence length="133" mass="14359">MADMFAVDLALDLSPALPGAVLDTLRWHLGLGGTEPVDASPDPFPLLADRGPAAKIGGVLTGELHQAAEHWSLTARQEIHAELLSDLEPLLEMLAAHARWDGVIGQVRFYEEDVPELLVGREGRLVRVGLRVA</sequence>
<name>A0A4Y3VM34_9ACTN</name>
<proteinExistence type="predicted"/>
<comment type="caution">
    <text evidence="1">The sequence shown here is derived from an EMBL/GenBank/DDBJ whole genome shotgun (WGS) entry which is preliminary data.</text>
</comment>